<accession>A0A2V1JWV9</accession>
<protein>
    <submittedName>
        <fullName evidence="2">Membrane protein</fullName>
    </submittedName>
</protein>
<reference evidence="2 3" key="1">
    <citation type="submission" date="2014-09" db="EMBL/GenBank/DDBJ databases">
        <title>Butyrate-producing bacteria isolated from human gut.</title>
        <authorList>
            <person name="Zhang Q."/>
            <person name="Zhao L."/>
        </authorList>
    </citation>
    <scope>NUCLEOTIDE SEQUENCE [LARGE SCALE GENOMIC DNA]</scope>
    <source>
        <strain evidence="2 3">21</strain>
    </source>
</reference>
<dbReference type="Pfam" id="PF06961">
    <property type="entry name" value="DUF1294"/>
    <property type="match status" value="1"/>
</dbReference>
<keyword evidence="1" id="KW-0812">Transmembrane</keyword>
<evidence type="ECO:0000256" key="1">
    <source>
        <dbReference type="SAM" id="Phobius"/>
    </source>
</evidence>
<sequence>MFELGKLEYYLLVINAIGVLVYLINMLLYRHTVNGQIDVIVTIVSLLGGSAGMLLMILLFDRKAVKENMMSRVFIICIFIIQIIILLIYKGHHAEHFTLAFWKFFVERRILLIYLGIMNLVTFIVFAIDKANACAHRSRIRIVTLLGLSFAGGSVGGLIAIYLLHHKTQKDYFTVGMPMIIIMHVVVLFYVMNM</sequence>
<keyword evidence="1" id="KW-1133">Transmembrane helix</keyword>
<feature type="transmembrane region" description="Helical" evidence="1">
    <location>
        <begin position="7"/>
        <end position="28"/>
    </location>
</feature>
<keyword evidence="1" id="KW-0472">Membrane</keyword>
<feature type="transmembrane region" description="Helical" evidence="1">
    <location>
        <begin position="140"/>
        <end position="163"/>
    </location>
</feature>
<gene>
    <name evidence="2" type="ORF">LG34_01160</name>
</gene>
<name>A0A2V1JWV9_EUBRA</name>
<dbReference type="Proteomes" id="UP000245288">
    <property type="component" value="Unassembled WGS sequence"/>
</dbReference>
<feature type="transmembrane region" description="Helical" evidence="1">
    <location>
        <begin position="72"/>
        <end position="89"/>
    </location>
</feature>
<dbReference type="InterPro" id="IPR010718">
    <property type="entry name" value="DUF1294"/>
</dbReference>
<organism evidence="2 3">
    <name type="scientific">Eubacterium ramulus</name>
    <dbReference type="NCBI Taxonomy" id="39490"/>
    <lineage>
        <taxon>Bacteria</taxon>
        <taxon>Bacillati</taxon>
        <taxon>Bacillota</taxon>
        <taxon>Clostridia</taxon>
        <taxon>Eubacteriales</taxon>
        <taxon>Eubacteriaceae</taxon>
        <taxon>Eubacterium</taxon>
    </lineage>
</organism>
<comment type="caution">
    <text evidence="2">The sequence shown here is derived from an EMBL/GenBank/DDBJ whole genome shotgun (WGS) entry which is preliminary data.</text>
</comment>
<keyword evidence="3" id="KW-1185">Reference proteome</keyword>
<dbReference type="AlphaFoldDB" id="A0A2V1JWV9"/>
<feature type="transmembrane region" description="Helical" evidence="1">
    <location>
        <begin position="40"/>
        <end position="60"/>
    </location>
</feature>
<feature type="transmembrane region" description="Helical" evidence="1">
    <location>
        <begin position="175"/>
        <end position="192"/>
    </location>
</feature>
<evidence type="ECO:0000313" key="2">
    <source>
        <dbReference type="EMBL" id="PWE87965.1"/>
    </source>
</evidence>
<feature type="transmembrane region" description="Helical" evidence="1">
    <location>
        <begin position="109"/>
        <end position="128"/>
    </location>
</feature>
<dbReference type="EMBL" id="JRFU01000009">
    <property type="protein sequence ID" value="PWE87965.1"/>
    <property type="molecule type" value="Genomic_DNA"/>
</dbReference>
<dbReference type="RefSeq" id="WP_109214482.1">
    <property type="nucleotide sequence ID" value="NZ_JAQDGV010000003.1"/>
</dbReference>
<proteinExistence type="predicted"/>
<dbReference type="OrthoDB" id="1698854at2"/>
<evidence type="ECO:0000313" key="3">
    <source>
        <dbReference type="Proteomes" id="UP000245288"/>
    </source>
</evidence>